<dbReference type="Gene3D" id="2.70.98.10">
    <property type="match status" value="1"/>
</dbReference>
<comment type="catalytic activity">
    <reaction evidence="5">
        <text>alpha-D-glucose = beta-D-glucose</text>
        <dbReference type="Rhea" id="RHEA:10264"/>
        <dbReference type="ChEBI" id="CHEBI:15903"/>
        <dbReference type="ChEBI" id="CHEBI:17925"/>
        <dbReference type="EC" id="5.1.3.3"/>
    </reaction>
</comment>
<protein>
    <recommendedName>
        <fullName evidence="5">Aldose 1-epimerase</fullName>
        <ecNumber evidence="5">5.1.3.3</ecNumber>
    </recommendedName>
</protein>
<evidence type="ECO:0000256" key="3">
    <source>
        <dbReference type="ARBA" id="ARBA00023235"/>
    </source>
</evidence>
<gene>
    <name evidence="9" type="ORF">MED297_07023</name>
</gene>
<dbReference type="GO" id="GO:0030246">
    <property type="term" value="F:carbohydrate binding"/>
    <property type="evidence" value="ECO:0007669"/>
    <property type="project" value="InterPro"/>
</dbReference>
<dbReference type="RefSeq" id="WP_008045306.1">
    <property type="nucleotide sequence ID" value="NZ_CH724152.1"/>
</dbReference>
<dbReference type="InterPro" id="IPR011013">
    <property type="entry name" value="Gal_mutarotase_sf_dom"/>
</dbReference>
<keyword evidence="3 5" id="KW-0413">Isomerase</keyword>
<comment type="pathway">
    <text evidence="1 5">Carbohydrate metabolism; hexose metabolism.</text>
</comment>
<dbReference type="PIRSF" id="PIRSF005096">
    <property type="entry name" value="GALM"/>
    <property type="match status" value="1"/>
</dbReference>
<keyword evidence="10" id="KW-1185">Reference proteome</keyword>
<evidence type="ECO:0000256" key="5">
    <source>
        <dbReference type="PIRNR" id="PIRNR005096"/>
    </source>
</evidence>
<reference evidence="9 10" key="1">
    <citation type="submission" date="2006-02" db="EMBL/GenBank/DDBJ databases">
        <authorList>
            <person name="Pinhassi J."/>
            <person name="Pedros-Alio C."/>
            <person name="Ferriera S."/>
            <person name="Johnson J."/>
            <person name="Kravitz S."/>
            <person name="Halpern A."/>
            <person name="Remington K."/>
            <person name="Beeson K."/>
            <person name="Tran B."/>
            <person name="Rogers Y.-H."/>
            <person name="Friedman R."/>
            <person name="Venter J.C."/>
        </authorList>
    </citation>
    <scope>NUCLEOTIDE SEQUENCE [LARGE SCALE GENOMIC DNA]</scope>
    <source>
        <strain evidence="9 10">MED297</strain>
    </source>
</reference>
<dbReference type="Pfam" id="PF01263">
    <property type="entry name" value="Aldose_epim"/>
    <property type="match status" value="1"/>
</dbReference>
<sequence length="350" mass="38740">MTSITRELFGTLKDGRTVQRYTLTNRKGTTASFVDYGAAWMSFQRPGDTESLVLGCDTIDALTTQSAFLGSTVGRYANRIAGGQCTLNGQPIQLDCNEGKNHLHGGRDNFTHKIWTAELSETNEGYPKLRFRVRSDDGENGFPGNVEARVSIVLTDDDEVQFEYEANTDAPTIFAMTNHVYFNLDGRLQGNLDNHEFRIGADQFVDVDDTAIPTGELIPVADTEFNLQAWTAIDETLRTLPTDRLKRAGGYDHCFCYPDDGELRELGSALSTTNGVMMSCLSDQPGLQFYSGNFLGGTPYADGLSYQQFGAFCMEPGAWPDSPNQETFPSVLLKPDETYYSRIVYAFTAL</sequence>
<evidence type="ECO:0000256" key="8">
    <source>
        <dbReference type="PIRSR" id="PIRSR005096-3"/>
    </source>
</evidence>
<evidence type="ECO:0000256" key="6">
    <source>
        <dbReference type="PIRSR" id="PIRSR005096-1"/>
    </source>
</evidence>
<feature type="active site" description="Proton donor" evidence="6">
    <location>
        <position position="179"/>
    </location>
</feature>
<dbReference type="HOGENOM" id="CLU_031753_2_0_6"/>
<dbReference type="AlphaFoldDB" id="A4BFA1"/>
<dbReference type="InterPro" id="IPR047215">
    <property type="entry name" value="Galactose_mutarotase-like"/>
</dbReference>
<dbReference type="UniPathway" id="UPA00242"/>
<dbReference type="GO" id="GO:0033499">
    <property type="term" value="P:galactose catabolic process via UDP-galactose, Leloir pathway"/>
    <property type="evidence" value="ECO:0007669"/>
    <property type="project" value="TreeGrafter"/>
</dbReference>
<dbReference type="GO" id="GO:0004034">
    <property type="term" value="F:aldose 1-epimerase activity"/>
    <property type="evidence" value="ECO:0007669"/>
    <property type="project" value="UniProtKB-EC"/>
</dbReference>
<dbReference type="InterPro" id="IPR015443">
    <property type="entry name" value="Aldose_1-epimerase"/>
</dbReference>
<evidence type="ECO:0000256" key="1">
    <source>
        <dbReference type="ARBA" id="ARBA00005028"/>
    </source>
</evidence>
<evidence type="ECO:0000313" key="10">
    <source>
        <dbReference type="Proteomes" id="UP000005953"/>
    </source>
</evidence>
<organism evidence="9 10">
    <name type="scientific">Reinekea blandensis MED297</name>
    <dbReference type="NCBI Taxonomy" id="314283"/>
    <lineage>
        <taxon>Bacteria</taxon>
        <taxon>Pseudomonadati</taxon>
        <taxon>Pseudomonadota</taxon>
        <taxon>Gammaproteobacteria</taxon>
        <taxon>Oceanospirillales</taxon>
        <taxon>Saccharospirillaceae</taxon>
        <taxon>Reinekea</taxon>
    </lineage>
</organism>
<evidence type="ECO:0000313" key="9">
    <source>
        <dbReference type="EMBL" id="EAR09214.1"/>
    </source>
</evidence>
<dbReference type="EMBL" id="AAOE01000012">
    <property type="protein sequence ID" value="EAR09214.1"/>
    <property type="molecule type" value="Genomic_DNA"/>
</dbReference>
<feature type="binding site" evidence="8">
    <location>
        <begin position="179"/>
        <end position="181"/>
    </location>
    <ligand>
        <name>beta-D-galactose</name>
        <dbReference type="ChEBI" id="CHEBI:27667"/>
    </ligand>
</feature>
<dbReference type="STRING" id="314283.MED297_07023"/>
<dbReference type="SUPFAM" id="SSF74650">
    <property type="entry name" value="Galactose mutarotase-like"/>
    <property type="match status" value="1"/>
</dbReference>
<accession>A4BFA1</accession>
<proteinExistence type="inferred from homology"/>
<comment type="caution">
    <text evidence="9">The sequence shown here is derived from an EMBL/GenBank/DDBJ whole genome shotgun (WGS) entry which is preliminary data.</text>
</comment>
<dbReference type="EC" id="5.1.3.3" evidence="5"/>
<dbReference type="NCBIfam" id="NF008277">
    <property type="entry name" value="PRK11055.1"/>
    <property type="match status" value="1"/>
</dbReference>
<comment type="similarity">
    <text evidence="2 5">Belongs to the aldose epimerase family.</text>
</comment>
<feature type="active site" description="Proton acceptor" evidence="6">
    <location>
        <position position="315"/>
    </location>
</feature>
<evidence type="ECO:0000256" key="4">
    <source>
        <dbReference type="ARBA" id="ARBA00023277"/>
    </source>
</evidence>
<dbReference type="InterPro" id="IPR014718">
    <property type="entry name" value="GH-type_carb-bd"/>
</dbReference>
<dbReference type="OrthoDB" id="9779408at2"/>
<dbReference type="Proteomes" id="UP000005953">
    <property type="component" value="Unassembled WGS sequence"/>
</dbReference>
<dbReference type="InterPro" id="IPR008183">
    <property type="entry name" value="Aldose_1/G6P_1-epimerase"/>
</dbReference>
<evidence type="ECO:0000256" key="2">
    <source>
        <dbReference type="ARBA" id="ARBA00006206"/>
    </source>
</evidence>
<evidence type="ECO:0000256" key="7">
    <source>
        <dbReference type="PIRSR" id="PIRSR005096-2"/>
    </source>
</evidence>
<dbReference type="CDD" id="cd09019">
    <property type="entry name" value="galactose_mutarotase_like"/>
    <property type="match status" value="1"/>
</dbReference>
<dbReference type="PANTHER" id="PTHR10091">
    <property type="entry name" value="ALDOSE-1-EPIMERASE"/>
    <property type="match status" value="1"/>
</dbReference>
<dbReference type="GO" id="GO:0006006">
    <property type="term" value="P:glucose metabolic process"/>
    <property type="evidence" value="ECO:0007669"/>
    <property type="project" value="TreeGrafter"/>
</dbReference>
<dbReference type="PANTHER" id="PTHR10091:SF0">
    <property type="entry name" value="GALACTOSE MUTAROTASE"/>
    <property type="match status" value="1"/>
</dbReference>
<name>A4BFA1_9GAMM</name>
<keyword evidence="4 5" id="KW-0119">Carbohydrate metabolism</keyword>
<feature type="binding site" evidence="8">
    <location>
        <begin position="78"/>
        <end position="79"/>
    </location>
    <ligand>
        <name>beta-D-galactose</name>
        <dbReference type="ChEBI" id="CHEBI:27667"/>
    </ligand>
</feature>
<feature type="binding site" evidence="7">
    <location>
        <position position="252"/>
    </location>
    <ligand>
        <name>beta-D-galactose</name>
        <dbReference type="ChEBI" id="CHEBI:27667"/>
    </ligand>
</feature>
<dbReference type="GO" id="GO:0005737">
    <property type="term" value="C:cytoplasm"/>
    <property type="evidence" value="ECO:0007669"/>
    <property type="project" value="TreeGrafter"/>
</dbReference>